<dbReference type="OrthoDB" id="9799983at2"/>
<gene>
    <name evidence="1" type="ORF">BWR60_01465</name>
</gene>
<reference evidence="2" key="1">
    <citation type="submission" date="2017-05" db="EMBL/GenBank/DDBJ databases">
        <authorList>
            <person name="Macchi M."/>
            <person name="Festa S."/>
            <person name="Coppotelli B.M."/>
            <person name="Morelli I.S."/>
        </authorList>
    </citation>
    <scope>NUCLEOTIDE SEQUENCE [LARGE SCALE GENOMIC DNA]</scope>
    <source>
        <strain evidence="2">I</strain>
    </source>
</reference>
<dbReference type="AlphaFoldDB" id="A0A211ZVA7"/>
<dbReference type="Gene3D" id="3.50.50.60">
    <property type="entry name" value="FAD/NAD(P)-binding domain"/>
    <property type="match status" value="1"/>
</dbReference>
<keyword evidence="2" id="KW-1185">Reference proteome</keyword>
<dbReference type="InterPro" id="IPR050816">
    <property type="entry name" value="Flavin-dep_Halogenase_NPB"/>
</dbReference>
<dbReference type="Gene3D" id="3.30.9.100">
    <property type="match status" value="1"/>
</dbReference>
<evidence type="ECO:0000313" key="1">
    <source>
        <dbReference type="EMBL" id="OWJ69228.1"/>
    </source>
</evidence>
<sequence length="406" mass="42048">MTAPATAPVAVIGGGIAGAAACLRLSQLGHAPIWIAAGVPGTTHPDDKPGEHLAPAARPLLAKLSALDLLAAPGHRPANAVLSAWGGPHLAERNAIVHLEGPGAVLDRPAFERDLAARALDAGTRRIEAALEVAETADGLWRLYAGGADLTAGFLLDASGRTAVVARSQARRFRADRLAALWAFLEQDPASPVVPTRATLIESAPDGWWYAALLADGRLALNWYSDPDLLPPEATRGAEALAALTAESRHVGRWIDEAGFRLVAPRLASAGTTWLAPAAGRAEGAGWAALGDAAAAFDPLSSHGMTTALWTAIAAAEAAVASVAGDLAPLARYAAAVAGGVQDFLAARSRLYAAEPRFADHTFWRRRAASHDPADIGAPAPLSTGVEKGRLRLSPSSTRWPLIALR</sequence>
<organism evidence="1 2">
    <name type="scientific">Inquilinus limosus</name>
    <dbReference type="NCBI Taxonomy" id="171674"/>
    <lineage>
        <taxon>Bacteria</taxon>
        <taxon>Pseudomonadati</taxon>
        <taxon>Pseudomonadota</taxon>
        <taxon>Alphaproteobacteria</taxon>
        <taxon>Rhodospirillales</taxon>
        <taxon>Rhodospirillaceae</taxon>
        <taxon>Inquilinus</taxon>
    </lineage>
</organism>
<dbReference type="EMBL" id="NHON01000001">
    <property type="protein sequence ID" value="OWJ69228.1"/>
    <property type="molecule type" value="Genomic_DNA"/>
</dbReference>
<dbReference type="NCBIfam" id="NF038174">
    <property type="entry name" value="maturase_GoxB"/>
    <property type="match status" value="1"/>
</dbReference>
<dbReference type="InterPro" id="IPR036188">
    <property type="entry name" value="FAD/NAD-bd_sf"/>
</dbReference>
<accession>A0A211ZVA7</accession>
<proteinExistence type="predicted"/>
<dbReference type="PANTHER" id="PTHR43747">
    <property type="entry name" value="FAD-BINDING PROTEIN"/>
    <property type="match status" value="1"/>
</dbReference>
<evidence type="ECO:0008006" key="3">
    <source>
        <dbReference type="Google" id="ProtNLM"/>
    </source>
</evidence>
<dbReference type="SUPFAM" id="SSF51905">
    <property type="entry name" value="FAD/NAD(P)-binding domain"/>
    <property type="match status" value="1"/>
</dbReference>
<comment type="caution">
    <text evidence="1">The sequence shown here is derived from an EMBL/GenBank/DDBJ whole genome shotgun (WGS) entry which is preliminary data.</text>
</comment>
<dbReference type="RefSeq" id="WP_088149216.1">
    <property type="nucleotide sequence ID" value="NZ_NHON01000001.1"/>
</dbReference>
<dbReference type="PANTHER" id="PTHR43747:SF1">
    <property type="entry name" value="SLR1998 PROTEIN"/>
    <property type="match status" value="1"/>
</dbReference>
<protein>
    <recommendedName>
        <fullName evidence="3">FAD-binding domain-containing protein</fullName>
    </recommendedName>
</protein>
<evidence type="ECO:0000313" key="2">
    <source>
        <dbReference type="Proteomes" id="UP000196655"/>
    </source>
</evidence>
<dbReference type="Proteomes" id="UP000196655">
    <property type="component" value="Unassembled WGS sequence"/>
</dbReference>
<name>A0A211ZVA7_9PROT</name>